<dbReference type="AlphaFoldDB" id="A0A2R5F627"/>
<evidence type="ECO:0000313" key="7">
    <source>
        <dbReference type="EMBL" id="GBG13760.1"/>
    </source>
</evidence>
<reference evidence="7 8" key="1">
    <citation type="journal article" date="2018" name="Environ. Microbiol.">
        <title>Isolation and genomic characterization of Novimethylophilus kurashikiensis gen. nov. sp. nov., a new lanthanide-dependent methylotrophic species of Methylophilaceae.</title>
        <authorList>
            <person name="Lv H."/>
            <person name="Sahin N."/>
            <person name="Tani A."/>
        </authorList>
    </citation>
    <scope>NUCLEOTIDE SEQUENCE [LARGE SCALE GENOMIC DNA]</scope>
    <source>
        <strain evidence="7 8">La2-4</strain>
    </source>
</reference>
<dbReference type="Proteomes" id="UP000245081">
    <property type="component" value="Unassembled WGS sequence"/>
</dbReference>
<evidence type="ECO:0000256" key="1">
    <source>
        <dbReference type="ARBA" id="ARBA00004651"/>
    </source>
</evidence>
<organism evidence="7 8">
    <name type="scientific">Novimethylophilus kurashikiensis</name>
    <dbReference type="NCBI Taxonomy" id="1825523"/>
    <lineage>
        <taxon>Bacteria</taxon>
        <taxon>Pseudomonadati</taxon>
        <taxon>Pseudomonadota</taxon>
        <taxon>Betaproteobacteria</taxon>
        <taxon>Nitrosomonadales</taxon>
        <taxon>Methylophilaceae</taxon>
        <taxon>Novimethylophilus</taxon>
    </lineage>
</organism>
<keyword evidence="5 6" id="KW-0472">Membrane</keyword>
<dbReference type="GO" id="GO:0005886">
    <property type="term" value="C:plasma membrane"/>
    <property type="evidence" value="ECO:0007669"/>
    <property type="project" value="UniProtKB-SubCell"/>
</dbReference>
<protein>
    <submittedName>
        <fullName evidence="7">ATP synthase protein I</fullName>
    </submittedName>
</protein>
<name>A0A2R5F627_9PROT</name>
<proteinExistence type="predicted"/>
<keyword evidence="4 6" id="KW-1133">Transmembrane helix</keyword>
<evidence type="ECO:0000256" key="4">
    <source>
        <dbReference type="ARBA" id="ARBA00022989"/>
    </source>
</evidence>
<gene>
    <name evidence="7" type="primary">atpI</name>
    <name evidence="7" type="ORF">NMK_1311</name>
</gene>
<keyword evidence="8" id="KW-1185">Reference proteome</keyword>
<evidence type="ECO:0000256" key="6">
    <source>
        <dbReference type="SAM" id="Phobius"/>
    </source>
</evidence>
<evidence type="ECO:0000256" key="2">
    <source>
        <dbReference type="ARBA" id="ARBA00022475"/>
    </source>
</evidence>
<evidence type="ECO:0000313" key="8">
    <source>
        <dbReference type="Proteomes" id="UP000245081"/>
    </source>
</evidence>
<keyword evidence="3 6" id="KW-0812">Transmembrane</keyword>
<feature type="transmembrane region" description="Helical" evidence="6">
    <location>
        <begin position="20"/>
        <end position="50"/>
    </location>
</feature>
<sequence length="128" mass="12798">MDNVTSIATAFDKALRRQLIVTLVLSILAYFAAGMNAATSVLGGAAAAILGGYAGMKVAEGGKASTPGGALMVLLKAEAVKLGVIAVLLFAVFKFYKGLVPLALIGGLACAALISGAALRTLDADKNS</sequence>
<dbReference type="InterPro" id="IPR005598">
    <property type="entry name" value="ATP_synth_I"/>
</dbReference>
<dbReference type="Pfam" id="PF03899">
    <property type="entry name" value="ATP-synt_I"/>
    <property type="match status" value="1"/>
</dbReference>
<dbReference type="RefSeq" id="WP_109014928.1">
    <property type="nucleotide sequence ID" value="NZ_BDOQ01000003.1"/>
</dbReference>
<evidence type="ECO:0000256" key="3">
    <source>
        <dbReference type="ARBA" id="ARBA00022692"/>
    </source>
</evidence>
<comment type="caution">
    <text evidence="7">The sequence shown here is derived from an EMBL/GenBank/DDBJ whole genome shotgun (WGS) entry which is preliminary data.</text>
</comment>
<keyword evidence="2" id="KW-1003">Cell membrane</keyword>
<accession>A0A2R5F627</accession>
<feature type="transmembrane region" description="Helical" evidence="6">
    <location>
        <begin position="99"/>
        <end position="119"/>
    </location>
</feature>
<feature type="transmembrane region" description="Helical" evidence="6">
    <location>
        <begin position="70"/>
        <end position="92"/>
    </location>
</feature>
<comment type="subcellular location">
    <subcellularLocation>
        <location evidence="1">Cell membrane</location>
        <topology evidence="1">Multi-pass membrane protein</topology>
    </subcellularLocation>
</comment>
<dbReference type="EMBL" id="BDOQ01000003">
    <property type="protein sequence ID" value="GBG13760.1"/>
    <property type="molecule type" value="Genomic_DNA"/>
</dbReference>
<evidence type="ECO:0000256" key="5">
    <source>
        <dbReference type="ARBA" id="ARBA00023136"/>
    </source>
</evidence>